<comment type="caution">
    <text evidence="2">The sequence shown here is derived from an EMBL/GenBank/DDBJ whole genome shotgun (WGS) entry which is preliminary data.</text>
</comment>
<dbReference type="GeneID" id="67212618"/>
<protein>
    <submittedName>
        <fullName evidence="2">Pyridoxamine 5'-phosphate oxidase family protein</fullName>
    </submittedName>
</protein>
<dbReference type="AlphaFoldDB" id="A0ABD5MVC9"/>
<proteinExistence type="predicted"/>
<organism evidence="2 3">
    <name type="scientific">Halobaculum roseum</name>
    <dbReference type="NCBI Taxonomy" id="2175149"/>
    <lineage>
        <taxon>Archaea</taxon>
        <taxon>Methanobacteriati</taxon>
        <taxon>Methanobacteriota</taxon>
        <taxon>Stenosarchaea group</taxon>
        <taxon>Halobacteria</taxon>
        <taxon>Halobacteriales</taxon>
        <taxon>Haloferacaceae</taxon>
        <taxon>Halobaculum</taxon>
    </lineage>
</organism>
<feature type="region of interest" description="Disordered" evidence="1">
    <location>
        <begin position="1"/>
        <end position="45"/>
    </location>
</feature>
<dbReference type="InterPro" id="IPR024747">
    <property type="entry name" value="Pyridox_Oxase-rel"/>
</dbReference>
<dbReference type="Pfam" id="PF12900">
    <property type="entry name" value="Pyridox_ox_2"/>
    <property type="match status" value="1"/>
</dbReference>
<reference evidence="2" key="1">
    <citation type="submission" date="2024-09" db="EMBL/GenBank/DDBJ databases">
        <authorList>
            <person name="Sun Q."/>
        </authorList>
    </citation>
    <scope>NUCLEOTIDE SEQUENCE [LARGE SCALE GENOMIC DNA]</scope>
    <source>
        <strain evidence="2">JCM 31273</strain>
    </source>
</reference>
<dbReference type="SUPFAM" id="SSF50475">
    <property type="entry name" value="FMN-binding split barrel"/>
    <property type="match status" value="1"/>
</dbReference>
<evidence type="ECO:0000313" key="3">
    <source>
        <dbReference type="Proteomes" id="UP001589595"/>
    </source>
</evidence>
<dbReference type="RefSeq" id="WP_222923903.1">
    <property type="nucleotide sequence ID" value="NZ_CP082288.1"/>
</dbReference>
<accession>A0ABD5MVC9</accession>
<name>A0ABD5MVC9_9EURY</name>
<keyword evidence="3" id="KW-1185">Reference proteome</keyword>
<evidence type="ECO:0000313" key="2">
    <source>
        <dbReference type="EMBL" id="MFB9825947.1"/>
    </source>
</evidence>
<dbReference type="EMBL" id="JBHMAJ010000011">
    <property type="protein sequence ID" value="MFB9825947.1"/>
    <property type="molecule type" value="Genomic_DNA"/>
</dbReference>
<dbReference type="InterPro" id="IPR012349">
    <property type="entry name" value="Split_barrel_FMN-bd"/>
</dbReference>
<gene>
    <name evidence="2" type="ORF">ACFFOL_17405</name>
</gene>
<dbReference type="Proteomes" id="UP001589595">
    <property type="component" value="Unassembled WGS sequence"/>
</dbReference>
<sequence length="151" mass="16308">MSAPDAVTMDDDERDEFLGTGGVGVLSLAPDDGADEPPHSVPVSYGYDGRKETFYFRLAVGSDSEKPPLADRAVTFVTYDTVDDRWHSVVASGRLEGTTDDEISTESLAGLDRVGIPLVDAFGRPTADVQFEFHRLVPDSLTGRKESSPEV</sequence>
<dbReference type="Gene3D" id="2.30.110.10">
    <property type="entry name" value="Electron Transport, Fmn-binding Protein, Chain A"/>
    <property type="match status" value="1"/>
</dbReference>
<evidence type="ECO:0000256" key="1">
    <source>
        <dbReference type="SAM" id="MobiDB-lite"/>
    </source>
</evidence>